<proteinExistence type="predicted"/>
<dbReference type="VEuPathDB" id="PlasmoDB:PRCDC_0022600"/>
<protein>
    <submittedName>
        <fullName evidence="3">Rifin</fullName>
    </submittedName>
</protein>
<dbReference type="InterPro" id="IPR006373">
    <property type="entry name" value="VSA_Rifin"/>
</dbReference>
<organism evidence="3 4">
    <name type="scientific">Plasmodium reichenowi</name>
    <dbReference type="NCBI Taxonomy" id="5854"/>
    <lineage>
        <taxon>Eukaryota</taxon>
        <taxon>Sar</taxon>
        <taxon>Alveolata</taxon>
        <taxon>Apicomplexa</taxon>
        <taxon>Aconoidasida</taxon>
        <taxon>Haemosporida</taxon>
        <taxon>Plasmodiidae</taxon>
        <taxon>Plasmodium</taxon>
        <taxon>Plasmodium (Laverania)</taxon>
    </lineage>
</organism>
<gene>
    <name evidence="3" type="primary">RIF</name>
    <name evidence="3" type="ORF">PRCDC_0022600</name>
</gene>
<evidence type="ECO:0000313" key="4">
    <source>
        <dbReference type="Proteomes" id="UP000027581"/>
    </source>
</evidence>
<keyword evidence="1" id="KW-1133">Transmembrane helix</keyword>
<accession>A0A060RLW7</accession>
<keyword evidence="1" id="KW-0812">Transmembrane</keyword>
<keyword evidence="2" id="KW-0732">Signal</keyword>
<dbReference type="EMBL" id="HG810443">
    <property type="protein sequence ID" value="CDO61588.1"/>
    <property type="molecule type" value="Genomic_DNA"/>
</dbReference>
<reference evidence="3" key="2">
    <citation type="submission" date="2014-05" db="EMBL/GenBank/DDBJ databases">
        <title>The genome sequences of chimpanzee malaria parasites reveal the path to human adaptation.</title>
        <authorList>
            <person name="Otto T.D."/>
            <person name="Rayner J.C."/>
            <person name="Boehme U."/>
            <person name="Pain A."/>
            <person name="Spottiswoode N."/>
            <person name="Sanders M."/>
            <person name="Quail M."/>
            <person name="Ollomo B."/>
            <person name="Renaud F."/>
            <person name="Thomas A.W."/>
            <person name="Prugnolle F."/>
            <person name="Conway D.J."/>
            <person name="Newbold C."/>
            <person name="Berriman M."/>
        </authorList>
    </citation>
    <scope>NUCLEOTIDE SEQUENCE [LARGE SCALE GENOMIC DNA]</scope>
    <source>
        <strain evidence="3">CDC</strain>
    </source>
</reference>
<reference evidence="3" key="1">
    <citation type="submission" date="2014-01" db="EMBL/GenBank/DDBJ databases">
        <authorList>
            <person name="Aslett M."/>
        </authorList>
    </citation>
    <scope>NUCLEOTIDE SEQUENCE</scope>
    <source>
        <strain evidence="3">CDC</strain>
    </source>
</reference>
<dbReference type="NCBIfam" id="TIGR01477">
    <property type="entry name" value="RIFIN"/>
    <property type="match status" value="1"/>
</dbReference>
<keyword evidence="4" id="KW-1185">Reference proteome</keyword>
<feature type="chain" id="PRO_5001586076" evidence="2">
    <location>
        <begin position="20"/>
        <end position="339"/>
    </location>
</feature>
<keyword evidence="1" id="KW-0472">Membrane</keyword>
<feature type="transmembrane region" description="Helical" evidence="1">
    <location>
        <begin position="298"/>
        <end position="319"/>
    </location>
</feature>
<feature type="signal peptide" evidence="2">
    <location>
        <begin position="1"/>
        <end position="19"/>
    </location>
</feature>
<dbReference type="Proteomes" id="UP000027581">
    <property type="component" value="Unassembled WGS sequence"/>
</dbReference>
<evidence type="ECO:0000256" key="2">
    <source>
        <dbReference type="SAM" id="SignalP"/>
    </source>
</evidence>
<dbReference type="VEuPathDB" id="PlasmoDB:PRG01_0403000"/>
<evidence type="ECO:0000256" key="1">
    <source>
        <dbReference type="SAM" id="Phobius"/>
    </source>
</evidence>
<dbReference type="PhylomeDB" id="A0A060RLW7"/>
<name>A0A060RLW7_PLARE</name>
<sequence length="339" mass="38025">MKVHYINILLFAHPLTILAHNNKNKQSITLHTTHTQTNRSLCECELYEPTNYDNDPEMKKIMEIFNRQTSQRFHEYDERLKSKRMQCKERCDKESQKIILKNKIDKELMHKFTTLQTNIQSDAIPTCICEKSIADKVEKGCLRCGGVLGGGVAPGWGLISGLGYEAWLNVATAAATKYATEKGIEAGIAKVIEKIIGGKSQFSMLRGVKWADFITKSNYNTVDGLVEAAKAAINACEKSDPTQSATINSLRKALPNWKETFGPVVEAGKQAADAETLTVQTTKLGEVTTQGTQLYTGIGYSILAIVIIILIMVIIYLILRHRRKKKMKKKLQYIKLLEE</sequence>
<dbReference type="AlphaFoldDB" id="A0A060RLW7"/>
<dbReference type="Pfam" id="PF02009">
    <property type="entry name" value="RIFIN"/>
    <property type="match status" value="1"/>
</dbReference>
<evidence type="ECO:0000313" key="3">
    <source>
        <dbReference type="EMBL" id="CDO61588.1"/>
    </source>
</evidence>